<dbReference type="GeneID" id="99718411"/>
<name>A0AA34RCW1_CHLPE</name>
<accession>A0AA34RCW1</accession>
<sequence>MNLDFLEQFYRQSICNIGAAFPEGYVDIADVLSRSPESSADFFNRQANDFIIAESEDKLTLFNTDFAIWLVPELVHGEAVTRGYIALYQPGDTFVPELAFEASGPYNQSPLILEALQIYLKEIKDTEMMLRSFRFSQDS</sequence>
<gene>
    <name evidence="1" type="ordered locus">G5S_0374</name>
</gene>
<organism evidence="1 2">
    <name type="scientific">Chlamydia pecorum (strain ATCC VR-628 / DSM 29919 / E58)</name>
    <name type="common">Chlamydophila pecorum</name>
    <dbReference type="NCBI Taxonomy" id="331635"/>
    <lineage>
        <taxon>Bacteria</taxon>
        <taxon>Pseudomonadati</taxon>
        <taxon>Chlamydiota</taxon>
        <taxon>Chlamydiia</taxon>
        <taxon>Chlamydiales</taxon>
        <taxon>Chlamydiaceae</taxon>
        <taxon>Chlamydia/Chlamydophila group</taxon>
        <taxon>Chlamydia</taxon>
    </lineage>
</organism>
<proteinExistence type="predicted"/>
<dbReference type="KEGG" id="cpm:G5S_0374"/>
<dbReference type="Proteomes" id="UP000008305">
    <property type="component" value="Chromosome"/>
</dbReference>
<dbReference type="EMBL" id="CP002608">
    <property type="protein sequence ID" value="AEB41374.1"/>
    <property type="molecule type" value="Genomic_DNA"/>
</dbReference>
<dbReference type="RefSeq" id="WP_013712452.1">
    <property type="nucleotide sequence ID" value="NC_015408.1"/>
</dbReference>
<keyword evidence="2" id="KW-1185">Reference proteome</keyword>
<reference evidence="1 2" key="1">
    <citation type="journal article" date="2011" name="J. Bacteriol.">
        <title>Genome sequence of the obligate intracellular animal pathogen Chlamydia pecorum E58.</title>
        <authorList>
            <person name="Mojica S."/>
            <person name="Huot Creasy H."/>
            <person name="Daugherty S."/>
            <person name="Read T.D."/>
            <person name="Kim T."/>
            <person name="Kaltenboeck B."/>
            <person name="Bavoil P."/>
            <person name="Myers G.S."/>
        </authorList>
    </citation>
    <scope>NUCLEOTIDE SEQUENCE [LARGE SCALE GENOMIC DNA]</scope>
    <source>
        <strain evidence="1 2">E58</strain>
    </source>
</reference>
<evidence type="ECO:0000313" key="1">
    <source>
        <dbReference type="EMBL" id="AEB41374.1"/>
    </source>
</evidence>
<evidence type="ECO:0000313" key="2">
    <source>
        <dbReference type="Proteomes" id="UP000008305"/>
    </source>
</evidence>
<protein>
    <submittedName>
        <fullName evidence="1">Uncharacterized protein</fullName>
    </submittedName>
</protein>
<dbReference type="AlphaFoldDB" id="A0AA34RCW1"/>